<dbReference type="InterPro" id="IPR011749">
    <property type="entry name" value="CHP02243"/>
</dbReference>
<dbReference type="STRING" id="1188229.GlitD10_1886"/>
<dbReference type="NCBIfam" id="TIGR02243">
    <property type="entry name" value="putative baseplate assembly protein"/>
    <property type="match status" value="1"/>
</dbReference>
<gene>
    <name evidence="1" type="ORF">GlitD10_1886</name>
</gene>
<proteinExistence type="predicted"/>
<keyword evidence="2" id="KW-1185">Reference proteome</keyword>
<dbReference type="KEGG" id="glt:GlitD10_1886"/>
<sequence>MMAAEPGVQFDFLPNLPKANLDDRTFADLVEECLLRIPRYCPEWTNYNPSDPGVTLIELFAWLTEQMLVRFNQVPRRHYVAFLELLGVRLQPPNPARTELTFYLISELPQRYGIPQGIEAATERTVMDEAIVFSTDSPLVIDVPRLAHCLTADIPEPTPQTLRDRFAYYWQQNQEGHWGGPELPLFQEQPQEGNCFYLVFDPEAELAGNVLALRFQGRAATPTGINPQTPPRVWEAWTGKEWVRVLRREGDDATQGFSFYELAQSGGNPLQGVEVLIHLPQAWPVTQFTSYRGRWLRCSYHISQGEPGYSAAPRVVGMQVRSLGGTVPATQCQRVEMEVVGVSDGTPGQRFQLRQSPVLQREAGEELLITLPSGLVQSWQEVPDFASSGPEDLHYTLDGMTGTVQFGPLVREASQLVQSTQERATWQRSGTGGELTAGPLEFQYGAIPPRGSTLRMARYRTGGGAQGNVQAGAIRVLKSAVPYVVEVMNHAPARQGTDGESLEQAVIRVPRLLRSRNRAVTPEDFEVLTLEAGQGRIARCHYVSQDQPGQVQLVVVPQVVGGERSRGAPPEAFALTPALETEILAYLQERKLLGVQVACRSADFVGVAVQVEVALQEAYRHVEAREPVLRQIRTALYQFLHPLTGGMAGQGWPLGRTLYPADVVGVLQKIPMILYLGEVRLFPIQRRVNGWQRLPPVPFVDPGSQGLICSWEDSQVRSQHSVNLM</sequence>
<protein>
    <submittedName>
        <fullName evidence="1">Uncharacterized protein</fullName>
    </submittedName>
</protein>
<organism evidence="1 2">
    <name type="scientific">Gloeomargarita lithophora Alchichica-D10</name>
    <dbReference type="NCBI Taxonomy" id="1188229"/>
    <lineage>
        <taxon>Bacteria</taxon>
        <taxon>Bacillati</taxon>
        <taxon>Cyanobacteriota</taxon>
        <taxon>Cyanophyceae</taxon>
        <taxon>Gloeomargaritales</taxon>
        <taxon>Gloeomargaritaceae</taxon>
        <taxon>Gloeomargarita</taxon>
    </lineage>
</organism>
<dbReference type="AlphaFoldDB" id="A0A1J0AE49"/>
<evidence type="ECO:0000313" key="2">
    <source>
        <dbReference type="Proteomes" id="UP000180235"/>
    </source>
</evidence>
<reference evidence="1 2" key="1">
    <citation type="submission" date="2016-10" db="EMBL/GenBank/DDBJ databases">
        <title>Description of Gloeomargarita lithophora gen. nov., sp. nov., a thylakoid-bearing basal-branching cyanobacterium with intracellular carbonates, and proposal for Gloeomargaritales ord. nov.</title>
        <authorList>
            <person name="Moreira D."/>
            <person name="Tavera R."/>
            <person name="Benzerara K."/>
            <person name="Skouri-Panet F."/>
            <person name="Couradeau E."/>
            <person name="Gerard E."/>
            <person name="Loussert C."/>
            <person name="Novelo E."/>
            <person name="Zivanovic Y."/>
            <person name="Lopez-Garcia P."/>
        </authorList>
    </citation>
    <scope>NUCLEOTIDE SEQUENCE [LARGE SCALE GENOMIC DNA]</scope>
    <source>
        <strain evidence="1 2">D10</strain>
    </source>
</reference>
<name>A0A1J0AE49_9CYAN</name>
<evidence type="ECO:0000313" key="1">
    <source>
        <dbReference type="EMBL" id="APB34212.1"/>
    </source>
</evidence>
<dbReference type="RefSeq" id="WP_216634547.1">
    <property type="nucleotide sequence ID" value="NZ_CP017675.1"/>
</dbReference>
<dbReference type="EMBL" id="CP017675">
    <property type="protein sequence ID" value="APB34212.1"/>
    <property type="molecule type" value="Genomic_DNA"/>
</dbReference>
<dbReference type="Proteomes" id="UP000180235">
    <property type="component" value="Chromosome"/>
</dbReference>
<accession>A0A1J0AE49</accession>